<sequence>MSHKNATISITNVDSSIMIVVETPRGQTEAIQKGKEHESLWHRIFQINMFCHSLSLPATYLKLKHDQ</sequence>
<dbReference type="Proteomes" id="UP000827092">
    <property type="component" value="Unassembled WGS sequence"/>
</dbReference>
<dbReference type="AlphaFoldDB" id="A0AAV6W0K9"/>
<evidence type="ECO:0000313" key="1">
    <source>
        <dbReference type="EMBL" id="KAG8201324.1"/>
    </source>
</evidence>
<name>A0AAV6W0K9_9ARAC</name>
<comment type="caution">
    <text evidence="1">The sequence shown here is derived from an EMBL/GenBank/DDBJ whole genome shotgun (WGS) entry which is preliminary data.</text>
</comment>
<accession>A0AAV6W0K9</accession>
<proteinExistence type="predicted"/>
<gene>
    <name evidence="1" type="ORF">JTE90_016801</name>
</gene>
<protein>
    <submittedName>
        <fullName evidence="1">Uncharacterized protein</fullName>
    </submittedName>
</protein>
<reference evidence="1 2" key="1">
    <citation type="journal article" date="2022" name="Nat. Ecol. Evol.">
        <title>A masculinizing supergene underlies an exaggerated male reproductive morph in a spider.</title>
        <authorList>
            <person name="Hendrickx F."/>
            <person name="De Corte Z."/>
            <person name="Sonet G."/>
            <person name="Van Belleghem S.M."/>
            <person name="Kostlbacher S."/>
            <person name="Vangestel C."/>
        </authorList>
    </citation>
    <scope>NUCLEOTIDE SEQUENCE [LARGE SCALE GENOMIC DNA]</scope>
    <source>
        <strain evidence="1">W744_W776</strain>
    </source>
</reference>
<keyword evidence="2" id="KW-1185">Reference proteome</keyword>
<organism evidence="1 2">
    <name type="scientific">Oedothorax gibbosus</name>
    <dbReference type="NCBI Taxonomy" id="931172"/>
    <lineage>
        <taxon>Eukaryota</taxon>
        <taxon>Metazoa</taxon>
        <taxon>Ecdysozoa</taxon>
        <taxon>Arthropoda</taxon>
        <taxon>Chelicerata</taxon>
        <taxon>Arachnida</taxon>
        <taxon>Araneae</taxon>
        <taxon>Araneomorphae</taxon>
        <taxon>Entelegynae</taxon>
        <taxon>Araneoidea</taxon>
        <taxon>Linyphiidae</taxon>
        <taxon>Erigoninae</taxon>
        <taxon>Oedothorax</taxon>
    </lineage>
</organism>
<dbReference type="EMBL" id="JAFNEN010000006">
    <property type="protein sequence ID" value="KAG8201324.1"/>
    <property type="molecule type" value="Genomic_DNA"/>
</dbReference>
<evidence type="ECO:0000313" key="2">
    <source>
        <dbReference type="Proteomes" id="UP000827092"/>
    </source>
</evidence>